<accession>A0ACB9XWP1</accession>
<protein>
    <submittedName>
        <fullName evidence="1">Uncharacterized protein</fullName>
    </submittedName>
</protein>
<sequence length="98" mass="10858">MFEIACSFNSPAGCKGFQILQQRSVTVRVAVLRGPLGGISCPWGARGPRWSPCSPLPWSYWLRRQSLVLMERTLVTLDGLKVELLHDVPPATQKPPEA</sequence>
<dbReference type="Proteomes" id="UP001057452">
    <property type="component" value="Chromosome 3"/>
</dbReference>
<dbReference type="EMBL" id="CM043787">
    <property type="protein sequence ID" value="KAI4831151.1"/>
    <property type="molecule type" value="Genomic_DNA"/>
</dbReference>
<organism evidence="1 2">
    <name type="scientific">Chaenocephalus aceratus</name>
    <name type="common">Blackfin icefish</name>
    <name type="synonym">Chaenichthys aceratus</name>
    <dbReference type="NCBI Taxonomy" id="36190"/>
    <lineage>
        <taxon>Eukaryota</taxon>
        <taxon>Metazoa</taxon>
        <taxon>Chordata</taxon>
        <taxon>Craniata</taxon>
        <taxon>Vertebrata</taxon>
        <taxon>Euteleostomi</taxon>
        <taxon>Actinopterygii</taxon>
        <taxon>Neopterygii</taxon>
        <taxon>Teleostei</taxon>
        <taxon>Neoteleostei</taxon>
        <taxon>Acanthomorphata</taxon>
        <taxon>Eupercaria</taxon>
        <taxon>Perciformes</taxon>
        <taxon>Notothenioidei</taxon>
        <taxon>Channichthyidae</taxon>
        <taxon>Chaenocephalus</taxon>
    </lineage>
</organism>
<gene>
    <name evidence="1" type="ORF">KUCAC02_002746</name>
</gene>
<reference evidence="1" key="1">
    <citation type="submission" date="2022-05" db="EMBL/GenBank/DDBJ databases">
        <title>Chromosome-level genome of Chaenocephalus aceratus.</title>
        <authorList>
            <person name="Park H."/>
        </authorList>
    </citation>
    <scope>NUCLEOTIDE SEQUENCE</scope>
    <source>
        <strain evidence="1">KU_202001</strain>
    </source>
</reference>
<name>A0ACB9XWP1_CHAAC</name>
<evidence type="ECO:0000313" key="1">
    <source>
        <dbReference type="EMBL" id="KAI4831151.1"/>
    </source>
</evidence>
<evidence type="ECO:0000313" key="2">
    <source>
        <dbReference type="Proteomes" id="UP001057452"/>
    </source>
</evidence>
<comment type="caution">
    <text evidence="1">The sequence shown here is derived from an EMBL/GenBank/DDBJ whole genome shotgun (WGS) entry which is preliminary data.</text>
</comment>
<proteinExistence type="predicted"/>
<keyword evidence="2" id="KW-1185">Reference proteome</keyword>